<name>A0A4Z2CL57_SCHJA</name>
<gene>
    <name evidence="2" type="ORF">EWB00_009954</name>
</gene>
<accession>A0A4Z2CL57</accession>
<sequence length="267" mass="30678">AAMSIDLKQMSSLLYWFIALMIYFNILFFDNSVALEPYYTASQSHRLQDYNSAVYPISIPKSHALVPDIGFQVTVNQFTYKLVQATKMVPYFNLANAYITGNRIRIFRILDPRSSQKTLTIQYSNKKFQMEWHNTTICQSHPDANFNIYASINDDGTIQYVFIWDAYSIRRNCIFTIDVYEGIFNGSSDGNGVVMEDKVIFQEEFLIPYERSHMSILLVPNARCLAQTTEDACNAELTPNAHCKWCWDSEKCIPSTSLCAFEDQTAT</sequence>
<keyword evidence="1" id="KW-0812">Transmembrane</keyword>
<evidence type="ECO:0008006" key="4">
    <source>
        <dbReference type="Google" id="ProtNLM"/>
    </source>
</evidence>
<feature type="transmembrane region" description="Helical" evidence="1">
    <location>
        <begin position="12"/>
        <end position="29"/>
    </location>
</feature>
<evidence type="ECO:0000313" key="2">
    <source>
        <dbReference type="EMBL" id="TNN04977.1"/>
    </source>
</evidence>
<comment type="caution">
    <text evidence="2">The sequence shown here is derived from an EMBL/GenBank/DDBJ whole genome shotgun (WGS) entry which is preliminary data.</text>
</comment>
<keyword evidence="1" id="KW-1133">Transmembrane helix</keyword>
<keyword evidence="3" id="KW-1185">Reference proteome</keyword>
<proteinExistence type="predicted"/>
<feature type="non-terminal residue" evidence="2">
    <location>
        <position position="1"/>
    </location>
</feature>
<dbReference type="Proteomes" id="UP000311919">
    <property type="component" value="Unassembled WGS sequence"/>
</dbReference>
<reference evidence="2 3" key="1">
    <citation type="submission" date="2019-03" db="EMBL/GenBank/DDBJ databases">
        <title>An improved genome assembly of the fluke Schistosoma japonicum.</title>
        <authorList>
            <person name="Hu W."/>
            <person name="Luo F."/>
            <person name="Yin M."/>
            <person name="Mo X."/>
            <person name="Sun C."/>
            <person name="Wu Q."/>
            <person name="Zhu B."/>
            <person name="Xiang M."/>
            <person name="Wang J."/>
            <person name="Wang Y."/>
            <person name="Zhang T."/>
            <person name="Xu B."/>
            <person name="Zheng H."/>
            <person name="Feng Z."/>
        </authorList>
    </citation>
    <scope>NUCLEOTIDE SEQUENCE [LARGE SCALE GENOMIC DNA]</scope>
    <source>
        <strain evidence="2">HuSjv2</strain>
        <tissue evidence="2">Worms</tissue>
    </source>
</reference>
<feature type="non-terminal residue" evidence="2">
    <location>
        <position position="267"/>
    </location>
</feature>
<protein>
    <recommendedName>
        <fullName evidence="4">Plexin domain-containing protein</fullName>
    </recommendedName>
</protein>
<dbReference type="OrthoDB" id="6242031at2759"/>
<evidence type="ECO:0000256" key="1">
    <source>
        <dbReference type="SAM" id="Phobius"/>
    </source>
</evidence>
<organism evidence="2 3">
    <name type="scientific">Schistosoma japonicum</name>
    <name type="common">Blood fluke</name>
    <dbReference type="NCBI Taxonomy" id="6182"/>
    <lineage>
        <taxon>Eukaryota</taxon>
        <taxon>Metazoa</taxon>
        <taxon>Spiralia</taxon>
        <taxon>Lophotrochozoa</taxon>
        <taxon>Platyhelminthes</taxon>
        <taxon>Trematoda</taxon>
        <taxon>Digenea</taxon>
        <taxon>Strigeidida</taxon>
        <taxon>Schistosomatoidea</taxon>
        <taxon>Schistosomatidae</taxon>
        <taxon>Schistosoma</taxon>
    </lineage>
</organism>
<dbReference type="EMBL" id="SKCS01000671">
    <property type="protein sequence ID" value="TNN04977.1"/>
    <property type="molecule type" value="Genomic_DNA"/>
</dbReference>
<evidence type="ECO:0000313" key="3">
    <source>
        <dbReference type="Proteomes" id="UP000311919"/>
    </source>
</evidence>
<dbReference type="AlphaFoldDB" id="A0A4Z2CL57"/>
<keyword evidence="1" id="KW-0472">Membrane</keyword>